<proteinExistence type="predicted"/>
<evidence type="ECO:0000313" key="2">
    <source>
        <dbReference type="EMBL" id="RAL13678.1"/>
    </source>
</evidence>
<dbReference type="STRING" id="1450537.A0A395I3B6"/>
<gene>
    <name evidence="2" type="ORF">BO97DRAFT_413267</name>
</gene>
<name>A0A395I3B6_ASPHC</name>
<dbReference type="RefSeq" id="XP_025552832.1">
    <property type="nucleotide sequence ID" value="XM_025696278.1"/>
</dbReference>
<protein>
    <submittedName>
        <fullName evidence="2">Uncharacterized protein</fullName>
    </submittedName>
</protein>
<evidence type="ECO:0000256" key="1">
    <source>
        <dbReference type="SAM" id="MobiDB-lite"/>
    </source>
</evidence>
<dbReference type="AlphaFoldDB" id="A0A395I3B6"/>
<feature type="compositionally biased region" description="Polar residues" evidence="1">
    <location>
        <begin position="114"/>
        <end position="130"/>
    </location>
</feature>
<dbReference type="VEuPathDB" id="FungiDB:BO97DRAFT_413267"/>
<dbReference type="EMBL" id="KZ824278">
    <property type="protein sequence ID" value="RAL13678.1"/>
    <property type="molecule type" value="Genomic_DNA"/>
</dbReference>
<keyword evidence="3" id="KW-1185">Reference proteome</keyword>
<sequence length="139" mass="15544">MCVCRNDRTWRDICGRANIRTSHLESSIRDEVTEGAASSEYSLSGLERDLLAASERHTATILRDSRSALKAAHSAKKKLGQRTVHAIRQAAAEFLAVGIALPLQWEQEWRLSTNGGQVRKSTTLSQQATTRKVDLERRK</sequence>
<dbReference type="GeneID" id="37200567"/>
<organism evidence="2 3">
    <name type="scientific">Aspergillus homomorphus (strain CBS 101889)</name>
    <dbReference type="NCBI Taxonomy" id="1450537"/>
    <lineage>
        <taxon>Eukaryota</taxon>
        <taxon>Fungi</taxon>
        <taxon>Dikarya</taxon>
        <taxon>Ascomycota</taxon>
        <taxon>Pezizomycotina</taxon>
        <taxon>Eurotiomycetes</taxon>
        <taxon>Eurotiomycetidae</taxon>
        <taxon>Eurotiales</taxon>
        <taxon>Aspergillaceae</taxon>
        <taxon>Aspergillus</taxon>
        <taxon>Aspergillus subgen. Circumdati</taxon>
    </lineage>
</organism>
<evidence type="ECO:0000313" key="3">
    <source>
        <dbReference type="Proteomes" id="UP000248961"/>
    </source>
</evidence>
<reference evidence="2 3" key="1">
    <citation type="submission" date="2018-02" db="EMBL/GenBank/DDBJ databases">
        <title>The genomes of Aspergillus section Nigri reveals drivers in fungal speciation.</title>
        <authorList>
            <consortium name="DOE Joint Genome Institute"/>
            <person name="Vesth T.C."/>
            <person name="Nybo J."/>
            <person name="Theobald S."/>
            <person name="Brandl J."/>
            <person name="Frisvad J.C."/>
            <person name="Nielsen K.F."/>
            <person name="Lyhne E.K."/>
            <person name="Kogle M.E."/>
            <person name="Kuo A."/>
            <person name="Riley R."/>
            <person name="Clum A."/>
            <person name="Nolan M."/>
            <person name="Lipzen A."/>
            <person name="Salamov A."/>
            <person name="Henrissat B."/>
            <person name="Wiebenga A."/>
            <person name="De vries R.P."/>
            <person name="Grigoriev I.V."/>
            <person name="Mortensen U.H."/>
            <person name="Andersen M.R."/>
            <person name="Baker S.E."/>
        </authorList>
    </citation>
    <scope>NUCLEOTIDE SEQUENCE [LARGE SCALE GENOMIC DNA]</scope>
    <source>
        <strain evidence="2 3">CBS 101889</strain>
    </source>
</reference>
<feature type="region of interest" description="Disordered" evidence="1">
    <location>
        <begin position="114"/>
        <end position="139"/>
    </location>
</feature>
<dbReference type="Proteomes" id="UP000248961">
    <property type="component" value="Unassembled WGS sequence"/>
</dbReference>
<accession>A0A395I3B6</accession>